<organism evidence="4">
    <name type="scientific">uncultured Caudovirales phage</name>
    <dbReference type="NCBI Taxonomy" id="2100421"/>
    <lineage>
        <taxon>Viruses</taxon>
        <taxon>Duplodnaviria</taxon>
        <taxon>Heunggongvirae</taxon>
        <taxon>Uroviricota</taxon>
        <taxon>Caudoviricetes</taxon>
        <taxon>Peduoviridae</taxon>
        <taxon>Maltschvirus</taxon>
        <taxon>Maltschvirus maltsch</taxon>
    </lineage>
</organism>
<dbReference type="InterPro" id="IPR000305">
    <property type="entry name" value="GIY-YIG_endonuc"/>
</dbReference>
<accession>A0A6J5REK6</accession>
<evidence type="ECO:0000313" key="4">
    <source>
        <dbReference type="EMBL" id="CAB4192797.1"/>
    </source>
</evidence>
<dbReference type="SUPFAM" id="SSF82771">
    <property type="entry name" value="GIY-YIG endonuclease"/>
    <property type="match status" value="1"/>
</dbReference>
<dbReference type="Gene3D" id="3.40.1440.10">
    <property type="entry name" value="GIY-YIG endonuclease"/>
    <property type="match status" value="1"/>
</dbReference>
<feature type="domain" description="GIY-YIG" evidence="3">
    <location>
        <begin position="95"/>
        <end position="175"/>
    </location>
</feature>
<sequence>MVERLPLWSGAFAVVARLADGLRRAGLAVRSDRDSQVPFSACASGAANVTPSASNVVRSARGLGKGGGWFPLVQLSEVVMGGNGELVDDTDIPQKVYYLYELISKVDNRQVYVGMTSDPSRRLKYHLRYSDLLYKNKPYRMKILETFFSAESARNAEKDMHANGANGRCRWYHEFDGRLP</sequence>
<dbReference type="Pfam" id="PF01541">
    <property type="entry name" value="GIY-YIG"/>
    <property type="match status" value="1"/>
</dbReference>
<protein>
    <submittedName>
        <fullName evidence="4">GIY-YIG nuclease superfamily</fullName>
    </submittedName>
</protein>
<evidence type="ECO:0000256" key="2">
    <source>
        <dbReference type="ARBA" id="ARBA00022842"/>
    </source>
</evidence>
<proteinExistence type="predicted"/>
<dbReference type="EMBL" id="LR797181">
    <property type="protein sequence ID" value="CAB4192797.1"/>
    <property type="molecule type" value="Genomic_DNA"/>
</dbReference>
<reference evidence="4" key="1">
    <citation type="submission" date="2020-05" db="EMBL/GenBank/DDBJ databases">
        <authorList>
            <person name="Chiriac C."/>
            <person name="Salcher M."/>
            <person name="Ghai R."/>
            <person name="Kavagutti S V."/>
        </authorList>
    </citation>
    <scope>NUCLEOTIDE SEQUENCE</scope>
</reference>
<evidence type="ECO:0000259" key="3">
    <source>
        <dbReference type="PROSITE" id="PS50164"/>
    </source>
</evidence>
<gene>
    <name evidence="4" type="ORF">UFOVP1244_91</name>
</gene>
<keyword evidence="2" id="KW-0460">Magnesium</keyword>
<dbReference type="PROSITE" id="PS50164">
    <property type="entry name" value="GIY_YIG"/>
    <property type="match status" value="1"/>
</dbReference>
<dbReference type="InterPro" id="IPR035901">
    <property type="entry name" value="GIY-YIG_endonuc_sf"/>
</dbReference>
<comment type="cofactor">
    <cofactor evidence="1">
        <name>Mg(2+)</name>
        <dbReference type="ChEBI" id="CHEBI:18420"/>
    </cofactor>
</comment>
<evidence type="ECO:0000256" key="1">
    <source>
        <dbReference type="ARBA" id="ARBA00001946"/>
    </source>
</evidence>
<name>A0A6J5REK6_9CAUD</name>